<evidence type="ECO:0000256" key="3">
    <source>
        <dbReference type="ARBA" id="ARBA00009736"/>
    </source>
</evidence>
<comment type="similarity">
    <text evidence="3">Belongs to the eukaryotic PMM family.</text>
</comment>
<comment type="subunit">
    <text evidence="4">Homodimer.</text>
</comment>
<dbReference type="EC" id="5.4.2.8" evidence="5"/>
<gene>
    <name evidence="10" type="ORF">ABIE08_003181</name>
</gene>
<evidence type="ECO:0000256" key="5">
    <source>
        <dbReference type="ARBA" id="ARBA00012730"/>
    </source>
</evidence>
<evidence type="ECO:0000313" key="10">
    <source>
        <dbReference type="EMBL" id="MET4635235.1"/>
    </source>
</evidence>
<dbReference type="GO" id="GO:0004615">
    <property type="term" value="F:phosphomannomutase activity"/>
    <property type="evidence" value="ECO:0007669"/>
    <property type="project" value="UniProtKB-EC"/>
</dbReference>
<comment type="pathway">
    <text evidence="2">Nucleotide-sugar biosynthesis; GDP-alpha-D-mannose biosynthesis; alpha-D-mannose 1-phosphate from D-fructose 6-phosphate: step 2/2.</text>
</comment>
<dbReference type="EMBL" id="JBEPSM010000002">
    <property type="protein sequence ID" value="MET4635235.1"/>
    <property type="molecule type" value="Genomic_DNA"/>
</dbReference>
<dbReference type="SUPFAM" id="SSF56784">
    <property type="entry name" value="HAD-like"/>
    <property type="match status" value="1"/>
</dbReference>
<evidence type="ECO:0000256" key="8">
    <source>
        <dbReference type="ARBA" id="ARBA00022842"/>
    </source>
</evidence>
<keyword evidence="6" id="KW-0963">Cytoplasm</keyword>
<keyword evidence="11" id="KW-1185">Reference proteome</keyword>
<organism evidence="10 11">
    <name type="scientific">Kaistia defluvii</name>
    <dbReference type="NCBI Taxonomy" id="410841"/>
    <lineage>
        <taxon>Bacteria</taxon>
        <taxon>Pseudomonadati</taxon>
        <taxon>Pseudomonadota</taxon>
        <taxon>Alphaproteobacteria</taxon>
        <taxon>Hyphomicrobiales</taxon>
        <taxon>Kaistiaceae</taxon>
        <taxon>Kaistia</taxon>
    </lineage>
</organism>
<keyword evidence="8" id="KW-0460">Magnesium</keyword>
<dbReference type="RefSeq" id="WP_354552493.1">
    <property type="nucleotide sequence ID" value="NZ_JBEPSM010000002.1"/>
</dbReference>
<comment type="caution">
    <text evidence="10">The sequence shown here is derived from an EMBL/GenBank/DDBJ whole genome shotgun (WGS) entry which is preliminary data.</text>
</comment>
<dbReference type="InterPro" id="IPR043169">
    <property type="entry name" value="PMM_cap"/>
</dbReference>
<dbReference type="Pfam" id="PF03332">
    <property type="entry name" value="PMM"/>
    <property type="match status" value="1"/>
</dbReference>
<dbReference type="SFLD" id="SFLDG01143">
    <property type="entry name" value="C2.B.3:_Phosphomannomutase_Lik"/>
    <property type="match status" value="1"/>
</dbReference>
<dbReference type="InterPro" id="IPR005002">
    <property type="entry name" value="PMM"/>
</dbReference>
<evidence type="ECO:0000256" key="4">
    <source>
        <dbReference type="ARBA" id="ARBA00011738"/>
    </source>
</evidence>
<keyword evidence="9 10" id="KW-0413">Isomerase</keyword>
<proteinExistence type="inferred from homology"/>
<dbReference type="Gene3D" id="3.40.50.1000">
    <property type="entry name" value="HAD superfamily/HAD-like"/>
    <property type="match status" value="1"/>
</dbReference>
<accession>A0ABV2R1X5</accession>
<dbReference type="Proteomes" id="UP001549321">
    <property type="component" value="Unassembled WGS sequence"/>
</dbReference>
<evidence type="ECO:0000256" key="9">
    <source>
        <dbReference type="ARBA" id="ARBA00023235"/>
    </source>
</evidence>
<dbReference type="InterPro" id="IPR006379">
    <property type="entry name" value="HAD-SF_hydro_IIB"/>
</dbReference>
<protein>
    <recommendedName>
        <fullName evidence="5">phosphomannomutase</fullName>
        <ecNumber evidence="5">5.4.2.8</ecNumber>
    </recommendedName>
</protein>
<evidence type="ECO:0000256" key="1">
    <source>
        <dbReference type="ARBA" id="ARBA00004496"/>
    </source>
</evidence>
<evidence type="ECO:0000256" key="6">
    <source>
        <dbReference type="ARBA" id="ARBA00022490"/>
    </source>
</evidence>
<evidence type="ECO:0000313" key="11">
    <source>
        <dbReference type="Proteomes" id="UP001549321"/>
    </source>
</evidence>
<dbReference type="NCBIfam" id="TIGR01484">
    <property type="entry name" value="HAD-SF-IIB"/>
    <property type="match status" value="1"/>
</dbReference>
<reference evidence="10 11" key="1">
    <citation type="submission" date="2024-06" db="EMBL/GenBank/DDBJ databases">
        <title>Sorghum-associated microbial communities from plants grown in Nebraska, USA.</title>
        <authorList>
            <person name="Schachtman D."/>
        </authorList>
    </citation>
    <scope>NUCLEOTIDE SEQUENCE [LARGE SCALE GENOMIC DNA]</scope>
    <source>
        <strain evidence="10 11">3207</strain>
    </source>
</reference>
<dbReference type="SFLD" id="SFLDG01140">
    <property type="entry name" value="C2.B:_Phosphomannomutase_and_P"/>
    <property type="match status" value="1"/>
</dbReference>
<sequence>MKKLVVFDLDGTLAESKSSLDPEMAELLVRLLAVAKVAVISGGAWPQFESQFLRNFPQDDRLRDLSLLPTCGTQFYRYDGGWTKLYAEDFSDADKQQIIGALDRALDETGLRPAKHWGDLIEDRGSQITLSALGQQAPLEEKKSWDPDFSKRNRLKEVLQPMIPRFSVNLGGATSIDVTMPGIDKAYGIHKLREILRIAIPDMVFVGDAIFPGGNDYPPKQAGVFSIRVRDPEETKRVIEAFLACMESGSPS</sequence>
<dbReference type="PANTHER" id="PTHR10466:SF0">
    <property type="entry name" value="PHOSPHOMANNOMUTASE"/>
    <property type="match status" value="1"/>
</dbReference>
<keyword evidence="7" id="KW-0479">Metal-binding</keyword>
<name>A0ABV2R1X5_9HYPH</name>
<comment type="subcellular location">
    <subcellularLocation>
        <location evidence="1">Cytoplasm</location>
    </subcellularLocation>
</comment>
<dbReference type="InterPro" id="IPR023214">
    <property type="entry name" value="HAD_sf"/>
</dbReference>
<dbReference type="Gene3D" id="3.30.1240.20">
    <property type="match status" value="1"/>
</dbReference>
<evidence type="ECO:0000256" key="2">
    <source>
        <dbReference type="ARBA" id="ARBA00004699"/>
    </source>
</evidence>
<dbReference type="PANTHER" id="PTHR10466">
    <property type="entry name" value="PHOSPHOMANNOMUTASE"/>
    <property type="match status" value="1"/>
</dbReference>
<dbReference type="SFLD" id="SFLDS00003">
    <property type="entry name" value="Haloacid_Dehalogenase"/>
    <property type="match status" value="1"/>
</dbReference>
<evidence type="ECO:0000256" key="7">
    <source>
        <dbReference type="ARBA" id="ARBA00022723"/>
    </source>
</evidence>
<dbReference type="InterPro" id="IPR036412">
    <property type="entry name" value="HAD-like_sf"/>
</dbReference>